<sequence length="196" mass="22579">MKTLLLFFGLMLSNVLLAQDFLRFSGVVLDREQITPIDGTYIFNLSGNHEAVTDSLGLFSIEARSGDTLVFRDLRYQPSTLVVPSVLQASDYGIIQLLQPSAVLLNEVKVFSFPSEEEFREAFLKVSPKTDMESRALEAKRDLMKLLKDSYKNDIYYYDMWADRRLYELTGVVQPNHFLDPFRWTELIRSFGAKDK</sequence>
<dbReference type="SUPFAM" id="SSF49464">
    <property type="entry name" value="Carboxypeptidase regulatory domain-like"/>
    <property type="match status" value="1"/>
</dbReference>
<keyword evidence="2" id="KW-1185">Reference proteome</keyword>
<gene>
    <name evidence="1" type="ORF">ACHKAR_12450</name>
</gene>
<accession>A0ABW7N9E1</accession>
<evidence type="ECO:0008006" key="3">
    <source>
        <dbReference type="Google" id="ProtNLM"/>
    </source>
</evidence>
<proteinExistence type="predicted"/>
<dbReference type="InterPro" id="IPR008969">
    <property type="entry name" value="CarboxyPept-like_regulatory"/>
</dbReference>
<reference evidence="1 2" key="1">
    <citation type="journal article" date="2013" name="Int. J. Syst. Evol. Microbiol.">
        <title>Marinoscillum luteum sp. nov., isolated from marine sediment.</title>
        <authorList>
            <person name="Cha I.T."/>
            <person name="Park S.J."/>
            <person name="Kim S.J."/>
            <person name="Kim J.G."/>
            <person name="Jung M.Y."/>
            <person name="Shin K.S."/>
            <person name="Kwon K.K."/>
            <person name="Yang S.H."/>
            <person name="Seo Y.S."/>
            <person name="Rhee S.K."/>
        </authorList>
    </citation>
    <scope>NUCLEOTIDE SEQUENCE [LARGE SCALE GENOMIC DNA]</scope>
    <source>
        <strain evidence="1 2">KCTC 23939</strain>
    </source>
</reference>
<evidence type="ECO:0000313" key="1">
    <source>
        <dbReference type="EMBL" id="MFH6984256.1"/>
    </source>
</evidence>
<dbReference type="RefSeq" id="WP_395417639.1">
    <property type="nucleotide sequence ID" value="NZ_JBIPKE010000017.1"/>
</dbReference>
<evidence type="ECO:0000313" key="2">
    <source>
        <dbReference type="Proteomes" id="UP001610063"/>
    </source>
</evidence>
<dbReference type="EMBL" id="JBIPKE010000017">
    <property type="protein sequence ID" value="MFH6984256.1"/>
    <property type="molecule type" value="Genomic_DNA"/>
</dbReference>
<comment type="caution">
    <text evidence="1">The sequence shown here is derived from an EMBL/GenBank/DDBJ whole genome shotgun (WGS) entry which is preliminary data.</text>
</comment>
<dbReference type="Proteomes" id="UP001610063">
    <property type="component" value="Unassembled WGS sequence"/>
</dbReference>
<organism evidence="1 2">
    <name type="scientific">Marinoscillum luteum</name>
    <dbReference type="NCBI Taxonomy" id="861051"/>
    <lineage>
        <taxon>Bacteria</taxon>
        <taxon>Pseudomonadati</taxon>
        <taxon>Bacteroidota</taxon>
        <taxon>Cytophagia</taxon>
        <taxon>Cytophagales</taxon>
        <taxon>Reichenbachiellaceae</taxon>
        <taxon>Marinoscillum</taxon>
    </lineage>
</organism>
<name>A0ABW7N9E1_9BACT</name>
<protein>
    <recommendedName>
        <fullName evidence="3">CarboxypepD_reg-like domain-containing protein</fullName>
    </recommendedName>
</protein>